<reference evidence="3" key="2">
    <citation type="journal article" date="2016" name="Sci. Rep.">
        <title>Dictyocaulus viviparus genome, variome and transcriptome elucidate lungworm biology and support future intervention.</title>
        <authorList>
            <person name="McNulty S.N."/>
            <person name="Strube C."/>
            <person name="Rosa B.A."/>
            <person name="Martin J.C."/>
            <person name="Tyagi R."/>
            <person name="Choi Y.J."/>
            <person name="Wang Q."/>
            <person name="Hallsworth Pepin K."/>
            <person name="Zhang X."/>
            <person name="Ozersky P."/>
            <person name="Wilson R.K."/>
            <person name="Sternberg P.W."/>
            <person name="Gasser R.B."/>
            <person name="Mitreva M."/>
        </authorList>
    </citation>
    <scope>NUCLEOTIDE SEQUENCE [LARGE SCALE GENOMIC DNA]</scope>
    <source>
        <strain evidence="3">HannoverDv2000</strain>
    </source>
</reference>
<dbReference type="InterPro" id="IPR024420">
    <property type="entry name" value="TRAPP_III_complex_Trs85"/>
</dbReference>
<evidence type="ECO:0000259" key="1">
    <source>
        <dbReference type="Pfam" id="PF24545"/>
    </source>
</evidence>
<gene>
    <name evidence="2" type="ORF">DICVIV_08540</name>
</gene>
<dbReference type="GO" id="GO:1990072">
    <property type="term" value="C:TRAPPIII protein complex"/>
    <property type="evidence" value="ECO:0007669"/>
    <property type="project" value="TreeGrafter"/>
</dbReference>
<dbReference type="Pfam" id="PF24545">
    <property type="entry name" value="Ig_TPPC8_1st"/>
    <property type="match status" value="1"/>
</dbReference>
<sequence>MCLAVIHAHASRNFEKANMTRKAAFYRVLAGNRFMKAGLKQNALECYRLALPRYINTRWDSIEDHLCAILSSNTSDRNMAVECAHRLLRKCDNQSEINHASFVDNFVQTISRFCTDGESCSVLLPVPLIDAQATRVFCGDRPQAEEVVPVTRNIAWVDLERAAFQVLAGVSSIFHPSHLVSDNETDNQLVRTTPPGERFRVEVSLWNPLKTSLTVQNVTLGICDVRMKKDSENEQPFTERDVINRITLLPETSKKIISVSVLSHRTLRSSTEEFDH</sequence>
<accession>A0A0D8XSR4</accession>
<dbReference type="PANTHER" id="PTHR12975">
    <property type="entry name" value="TRANSPORT PROTEIN TRAPP"/>
    <property type="match status" value="1"/>
</dbReference>
<feature type="domain" description="TPPC8 first Ig-like" evidence="1">
    <location>
        <begin position="155"/>
        <end position="270"/>
    </location>
</feature>
<dbReference type="AlphaFoldDB" id="A0A0D8XSR4"/>
<evidence type="ECO:0000313" key="3">
    <source>
        <dbReference type="Proteomes" id="UP000053766"/>
    </source>
</evidence>
<reference evidence="2 3" key="1">
    <citation type="submission" date="2013-11" db="EMBL/GenBank/DDBJ databases">
        <title>Draft genome of the bovine lungworm Dictyocaulus viviparus.</title>
        <authorList>
            <person name="Mitreva M."/>
        </authorList>
    </citation>
    <scope>NUCLEOTIDE SEQUENCE [LARGE SCALE GENOMIC DNA]</scope>
    <source>
        <strain evidence="2 3">HannoverDv2000</strain>
    </source>
</reference>
<keyword evidence="3" id="KW-1185">Reference proteome</keyword>
<dbReference type="PANTHER" id="PTHR12975:SF6">
    <property type="entry name" value="TRAFFICKING PROTEIN PARTICLE COMPLEX SUBUNIT 8"/>
    <property type="match status" value="1"/>
</dbReference>
<organism evidence="2 3">
    <name type="scientific">Dictyocaulus viviparus</name>
    <name type="common">Bovine lungworm</name>
    <dbReference type="NCBI Taxonomy" id="29172"/>
    <lineage>
        <taxon>Eukaryota</taxon>
        <taxon>Metazoa</taxon>
        <taxon>Ecdysozoa</taxon>
        <taxon>Nematoda</taxon>
        <taxon>Chromadorea</taxon>
        <taxon>Rhabditida</taxon>
        <taxon>Rhabditina</taxon>
        <taxon>Rhabditomorpha</taxon>
        <taxon>Strongyloidea</taxon>
        <taxon>Metastrongylidae</taxon>
        <taxon>Dictyocaulus</taxon>
    </lineage>
</organism>
<dbReference type="InterPro" id="IPR058541">
    <property type="entry name" value="Ig_TPPC8_1st"/>
</dbReference>
<evidence type="ECO:0000313" key="2">
    <source>
        <dbReference type="EMBL" id="KJH45416.1"/>
    </source>
</evidence>
<protein>
    <recommendedName>
        <fullName evidence="1">TPPC8 first Ig-like domain-containing protein</fullName>
    </recommendedName>
</protein>
<dbReference type="Proteomes" id="UP000053766">
    <property type="component" value="Unassembled WGS sequence"/>
</dbReference>
<dbReference type="OrthoDB" id="203724at2759"/>
<proteinExistence type="predicted"/>
<name>A0A0D8XSR4_DICVI</name>
<dbReference type="STRING" id="29172.A0A0D8XSR4"/>
<dbReference type="EMBL" id="KN716409">
    <property type="protein sequence ID" value="KJH45416.1"/>
    <property type="molecule type" value="Genomic_DNA"/>
</dbReference>